<dbReference type="InterPro" id="IPR007848">
    <property type="entry name" value="Small_mtfrase_dom"/>
</dbReference>
<gene>
    <name evidence="5" type="ORF">ACFSJC_10190</name>
</gene>
<dbReference type="CDD" id="cd02440">
    <property type="entry name" value="AdoMet_MTases"/>
    <property type="match status" value="1"/>
</dbReference>
<keyword evidence="6" id="KW-1185">Reference proteome</keyword>
<dbReference type="RefSeq" id="WP_386026301.1">
    <property type="nucleotide sequence ID" value="NZ_JBHUHX010000021.1"/>
</dbReference>
<name>A0ABW4Y7R4_9GAMM</name>
<dbReference type="Gene3D" id="3.40.50.150">
    <property type="entry name" value="Vaccinia Virus protein VP39"/>
    <property type="match status" value="1"/>
</dbReference>
<evidence type="ECO:0000256" key="2">
    <source>
        <dbReference type="ARBA" id="ARBA00022691"/>
    </source>
</evidence>
<evidence type="ECO:0000259" key="3">
    <source>
        <dbReference type="Pfam" id="PF05175"/>
    </source>
</evidence>
<keyword evidence="1 5" id="KW-0808">Transferase</keyword>
<dbReference type="GO" id="GO:0032259">
    <property type="term" value="P:methylation"/>
    <property type="evidence" value="ECO:0007669"/>
    <property type="project" value="UniProtKB-KW"/>
</dbReference>
<reference evidence="6" key="1">
    <citation type="journal article" date="2019" name="Int. J. Syst. Evol. Microbiol.">
        <title>The Global Catalogue of Microorganisms (GCM) 10K type strain sequencing project: providing services to taxonomists for standard genome sequencing and annotation.</title>
        <authorList>
            <consortium name="The Broad Institute Genomics Platform"/>
            <consortium name="The Broad Institute Genome Sequencing Center for Infectious Disease"/>
            <person name="Wu L."/>
            <person name="Ma J."/>
        </authorList>
    </citation>
    <scope>NUCLEOTIDE SEQUENCE [LARGE SCALE GENOMIC DNA]</scope>
    <source>
        <strain evidence="6">KACC 12597</strain>
    </source>
</reference>
<dbReference type="InterPro" id="IPR050210">
    <property type="entry name" value="tRNA_Adenine-N(6)_MTase"/>
</dbReference>
<dbReference type="SUPFAM" id="SSF53335">
    <property type="entry name" value="S-adenosyl-L-methionine-dependent methyltransferases"/>
    <property type="match status" value="1"/>
</dbReference>
<feature type="domain" description="DUF7059" evidence="4">
    <location>
        <begin position="35"/>
        <end position="85"/>
    </location>
</feature>
<dbReference type="PANTHER" id="PTHR47739:SF1">
    <property type="entry name" value="TRNA1(VAL) (ADENINE(37)-N6)-METHYLTRANSFERASE"/>
    <property type="match status" value="1"/>
</dbReference>
<evidence type="ECO:0000256" key="1">
    <source>
        <dbReference type="ARBA" id="ARBA00022603"/>
    </source>
</evidence>
<comment type="caution">
    <text evidence="5">The sequence shown here is derived from an EMBL/GenBank/DDBJ whole genome shotgun (WGS) entry which is preliminary data.</text>
</comment>
<sequence>MSWSGFRTLLIDSGYLAFYLAWGEGNRRRDAWRERHAALESPLRSLVGLFLCGEPVPSEEVAALLDPDVSERLHAAGIIRTRDGQTESNGFTLVVVRSLLIFCQGGMNPAVYFGRDSLALALFQGRRDGGRTLDLCAGGGIQAMLAAQFARESHAVEANATAIALARLHLELNGLAGRVILHQARVETFAPESLGPFDLITFNPPLIPLPSALPLAVVSDGGPDGLDVTRAILRRYAASLASGGAFEFIGLGLGRDGVPTFVEQFSQDVLGYAVEGFVTLYGREPLTLDAPLYRKLLVQLALYHRLPAEICHAICDYHWEQLAANEWCLFFAHLRPGPTQRLQVHDIAQDRCNWFR</sequence>
<dbReference type="InterPro" id="IPR029063">
    <property type="entry name" value="SAM-dependent_MTases_sf"/>
</dbReference>
<proteinExistence type="predicted"/>
<dbReference type="Proteomes" id="UP001597337">
    <property type="component" value="Unassembled WGS sequence"/>
</dbReference>
<keyword evidence="1 5" id="KW-0489">Methyltransferase</keyword>
<protein>
    <submittedName>
        <fullName evidence="5">Methyltransferase</fullName>
    </submittedName>
</protein>
<dbReference type="Pfam" id="PF05175">
    <property type="entry name" value="MTS"/>
    <property type="match status" value="1"/>
</dbReference>
<dbReference type="EMBL" id="JBHUHX010000021">
    <property type="protein sequence ID" value="MFD2112207.1"/>
    <property type="molecule type" value="Genomic_DNA"/>
</dbReference>
<dbReference type="InterPro" id="IPR055487">
    <property type="entry name" value="DUF7059"/>
</dbReference>
<dbReference type="PANTHER" id="PTHR47739">
    <property type="entry name" value="TRNA1(VAL) (ADENINE(37)-N6)-METHYLTRANSFERASE"/>
    <property type="match status" value="1"/>
</dbReference>
<evidence type="ECO:0000313" key="6">
    <source>
        <dbReference type="Proteomes" id="UP001597337"/>
    </source>
</evidence>
<dbReference type="GO" id="GO:0008168">
    <property type="term" value="F:methyltransferase activity"/>
    <property type="evidence" value="ECO:0007669"/>
    <property type="project" value="UniProtKB-KW"/>
</dbReference>
<accession>A0ABW4Y7R4</accession>
<dbReference type="Pfam" id="PF23186">
    <property type="entry name" value="DUF7059"/>
    <property type="match status" value="1"/>
</dbReference>
<evidence type="ECO:0000259" key="4">
    <source>
        <dbReference type="Pfam" id="PF23186"/>
    </source>
</evidence>
<evidence type="ECO:0000313" key="5">
    <source>
        <dbReference type="EMBL" id="MFD2112207.1"/>
    </source>
</evidence>
<feature type="domain" description="Methyltransferase small" evidence="3">
    <location>
        <begin position="126"/>
        <end position="206"/>
    </location>
</feature>
<organism evidence="5 6">
    <name type="scientific">Thiorhodococcus fuscus</name>
    <dbReference type="NCBI Taxonomy" id="527200"/>
    <lineage>
        <taxon>Bacteria</taxon>
        <taxon>Pseudomonadati</taxon>
        <taxon>Pseudomonadota</taxon>
        <taxon>Gammaproteobacteria</taxon>
        <taxon>Chromatiales</taxon>
        <taxon>Chromatiaceae</taxon>
        <taxon>Thiorhodococcus</taxon>
    </lineage>
</organism>
<keyword evidence="2" id="KW-0949">S-adenosyl-L-methionine</keyword>